<dbReference type="InterPro" id="IPR042100">
    <property type="entry name" value="Bug_dom1"/>
</dbReference>
<dbReference type="AlphaFoldDB" id="A0A2W5QHS7"/>
<evidence type="ECO:0000313" key="3">
    <source>
        <dbReference type="EMBL" id="PZQ74375.1"/>
    </source>
</evidence>
<evidence type="ECO:0000256" key="2">
    <source>
        <dbReference type="SAM" id="SignalP"/>
    </source>
</evidence>
<dbReference type="PANTHER" id="PTHR42928">
    <property type="entry name" value="TRICARBOXYLATE-BINDING PROTEIN"/>
    <property type="match status" value="1"/>
</dbReference>
<dbReference type="PROSITE" id="PS51318">
    <property type="entry name" value="TAT"/>
    <property type="match status" value="1"/>
</dbReference>
<proteinExistence type="inferred from homology"/>
<accession>A0A2W5QHS7</accession>
<dbReference type="EMBL" id="QFPP01000133">
    <property type="protein sequence ID" value="PZQ74375.1"/>
    <property type="molecule type" value="Genomic_DNA"/>
</dbReference>
<comment type="similarity">
    <text evidence="1">Belongs to the UPF0065 (bug) family.</text>
</comment>
<dbReference type="Pfam" id="PF03401">
    <property type="entry name" value="TctC"/>
    <property type="match status" value="1"/>
</dbReference>
<comment type="caution">
    <text evidence="3">The sequence shown here is derived from an EMBL/GenBank/DDBJ whole genome shotgun (WGS) entry which is preliminary data.</text>
</comment>
<evidence type="ECO:0000313" key="4">
    <source>
        <dbReference type="Proteomes" id="UP000249135"/>
    </source>
</evidence>
<dbReference type="Gene3D" id="3.40.190.10">
    <property type="entry name" value="Periplasmic binding protein-like II"/>
    <property type="match status" value="1"/>
</dbReference>
<dbReference type="Gene3D" id="3.40.190.150">
    <property type="entry name" value="Bordetella uptake gene, domain 1"/>
    <property type="match status" value="1"/>
</dbReference>
<feature type="signal peptide" evidence="2">
    <location>
        <begin position="1"/>
        <end position="35"/>
    </location>
</feature>
<reference evidence="3 4" key="1">
    <citation type="submission" date="2017-08" db="EMBL/GenBank/DDBJ databases">
        <title>Infants hospitalized years apart are colonized by the same room-sourced microbial strains.</title>
        <authorList>
            <person name="Brooks B."/>
            <person name="Olm M.R."/>
            <person name="Firek B.A."/>
            <person name="Baker R."/>
            <person name="Thomas B.C."/>
            <person name="Morowitz M.J."/>
            <person name="Banfield J.F."/>
        </authorList>
    </citation>
    <scope>NUCLEOTIDE SEQUENCE [LARGE SCALE GENOMIC DNA]</scope>
    <source>
        <strain evidence="3">S2_005_003_R2_41</strain>
    </source>
</reference>
<protein>
    <submittedName>
        <fullName evidence="3">Tripartite tricarboxylate transporter substrate binding protein</fullName>
    </submittedName>
</protein>
<name>A0A2W5QHS7_VARPD</name>
<dbReference type="Proteomes" id="UP000249135">
    <property type="component" value="Unassembled WGS sequence"/>
</dbReference>
<organism evidence="3 4">
    <name type="scientific">Variovorax paradoxus</name>
    <dbReference type="NCBI Taxonomy" id="34073"/>
    <lineage>
        <taxon>Bacteria</taxon>
        <taxon>Pseudomonadati</taxon>
        <taxon>Pseudomonadota</taxon>
        <taxon>Betaproteobacteria</taxon>
        <taxon>Burkholderiales</taxon>
        <taxon>Comamonadaceae</taxon>
        <taxon>Variovorax</taxon>
    </lineage>
</organism>
<dbReference type="PIRSF" id="PIRSF017082">
    <property type="entry name" value="YflP"/>
    <property type="match status" value="1"/>
</dbReference>
<evidence type="ECO:0000256" key="1">
    <source>
        <dbReference type="ARBA" id="ARBA00006987"/>
    </source>
</evidence>
<gene>
    <name evidence="3" type="ORF">DI563_12470</name>
</gene>
<dbReference type="InterPro" id="IPR005064">
    <property type="entry name" value="BUG"/>
</dbReference>
<keyword evidence="2" id="KW-0732">Signal</keyword>
<dbReference type="SUPFAM" id="SSF53850">
    <property type="entry name" value="Periplasmic binding protein-like II"/>
    <property type="match status" value="1"/>
</dbReference>
<dbReference type="InterPro" id="IPR006311">
    <property type="entry name" value="TAT_signal"/>
</dbReference>
<dbReference type="CDD" id="cd07012">
    <property type="entry name" value="PBP2_Bug_TTT"/>
    <property type="match status" value="1"/>
</dbReference>
<sequence length="338" mass="35130">MTNAPTTGARRRALTLIASATLGLASALAASQAAAQSAPYPNRPVRIIVGFPAGTGPDIVARLLAQKLSEGWGNLGVIVDNKPGAGGLIAANETVRAQPDGYTLMLGETGQLAIAPSSYSKLPYDPKKDFVPVSQVVTSNFMLVVNPAKVPAKNVKEFVDWTRQQKGLFMGTFGAGTPGHFGAYLFGDAIGIKPEPVHYKNTGDALAGLMSGDVSGAFASVGLATPNVKAGKLVALASSGEARSAGLPDVPTFREQGYPQLVFNSWFGIVAPAKTPPEIVARLEADIRKAMQSPDGKARMEDAGFGVTGTTAQEFARIIDSDTVTWGKAVKATGFKAD</sequence>
<feature type="chain" id="PRO_5016114974" evidence="2">
    <location>
        <begin position="36"/>
        <end position="338"/>
    </location>
</feature>
<dbReference type="PANTHER" id="PTHR42928:SF5">
    <property type="entry name" value="BLR1237 PROTEIN"/>
    <property type="match status" value="1"/>
</dbReference>